<dbReference type="Proteomes" id="UP000197138">
    <property type="component" value="Unassembled WGS sequence"/>
</dbReference>
<name>A0A218W7A6_PUNGR</name>
<evidence type="ECO:0000313" key="3">
    <source>
        <dbReference type="EMBL" id="OWM67982.1"/>
    </source>
</evidence>
<comment type="caution">
    <text evidence="3">The sequence shown here is derived from an EMBL/GenBank/DDBJ whole genome shotgun (WGS) entry which is preliminary data.</text>
</comment>
<dbReference type="EMBL" id="PGOL01005994">
    <property type="protein sequence ID" value="PKI34311.1"/>
    <property type="molecule type" value="Genomic_DNA"/>
</dbReference>
<keyword evidence="6" id="KW-1185">Reference proteome</keyword>
<evidence type="ECO:0000313" key="6">
    <source>
        <dbReference type="Proteomes" id="UP000233551"/>
    </source>
</evidence>
<dbReference type="PANTHER" id="PTHR37184:SF2">
    <property type="entry name" value="CLAVATA3_ESR (CLE)-RELATED PROTEIN 43"/>
    <property type="match status" value="1"/>
</dbReference>
<feature type="transmembrane region" description="Helical" evidence="2">
    <location>
        <begin position="12"/>
        <end position="38"/>
    </location>
</feature>
<organism evidence="3 5">
    <name type="scientific">Punica granatum</name>
    <name type="common">Pomegranate</name>
    <dbReference type="NCBI Taxonomy" id="22663"/>
    <lineage>
        <taxon>Eukaryota</taxon>
        <taxon>Viridiplantae</taxon>
        <taxon>Streptophyta</taxon>
        <taxon>Embryophyta</taxon>
        <taxon>Tracheophyta</taxon>
        <taxon>Spermatophyta</taxon>
        <taxon>Magnoliopsida</taxon>
        <taxon>eudicotyledons</taxon>
        <taxon>Gunneridae</taxon>
        <taxon>Pentapetalae</taxon>
        <taxon>rosids</taxon>
        <taxon>malvids</taxon>
        <taxon>Myrtales</taxon>
        <taxon>Lythraceae</taxon>
        <taxon>Punica</taxon>
    </lineage>
</organism>
<evidence type="ECO:0000256" key="2">
    <source>
        <dbReference type="SAM" id="Phobius"/>
    </source>
</evidence>
<sequence>MSSAGCGSGRFASSAASFVALLQLLVVLVSLLQIWVLICCDCRAAAIRLPPPRTAVSPPPPGDRKAELLHHKYFGNDSNGFGFHQKGLEDGKRRVPSCPDPLHN</sequence>
<evidence type="ECO:0000313" key="4">
    <source>
        <dbReference type="EMBL" id="PKI34311.1"/>
    </source>
</evidence>
<evidence type="ECO:0000256" key="1">
    <source>
        <dbReference type="SAM" id="MobiDB-lite"/>
    </source>
</evidence>
<dbReference type="Proteomes" id="UP000233551">
    <property type="component" value="Unassembled WGS sequence"/>
</dbReference>
<dbReference type="InterPro" id="IPR040274">
    <property type="entry name" value="CLE27/CLE43"/>
</dbReference>
<reference evidence="3" key="2">
    <citation type="submission" date="2017-06" db="EMBL/GenBank/DDBJ databases">
        <title>The pomegranate genome and the genomics of punicalagin biosynthesis.</title>
        <authorList>
            <person name="Xu C."/>
        </authorList>
    </citation>
    <scope>NUCLEOTIDE SEQUENCE [LARGE SCALE GENOMIC DNA]</scope>
    <source>
        <tissue evidence="3">Fresh leaf</tissue>
    </source>
</reference>
<gene>
    <name evidence="3" type="ORF">CDL15_Pgr017550</name>
    <name evidence="4" type="ORF">CRG98_045309</name>
</gene>
<accession>A0A218W7A6</accession>
<proteinExistence type="predicted"/>
<reference evidence="5" key="1">
    <citation type="journal article" date="2017" name="Plant J.">
        <title>The pomegranate (Punica granatum L.) genome and the genomics of punicalagin biosynthesis.</title>
        <authorList>
            <person name="Qin G."/>
            <person name="Xu C."/>
            <person name="Ming R."/>
            <person name="Tang H."/>
            <person name="Guyot R."/>
            <person name="Kramer E.M."/>
            <person name="Hu Y."/>
            <person name="Yi X."/>
            <person name="Qi Y."/>
            <person name="Xu X."/>
            <person name="Gao Z."/>
            <person name="Pan H."/>
            <person name="Jian J."/>
            <person name="Tian Y."/>
            <person name="Yue Z."/>
            <person name="Xu Y."/>
        </authorList>
    </citation>
    <scope>NUCLEOTIDE SEQUENCE [LARGE SCALE GENOMIC DNA]</scope>
    <source>
        <strain evidence="5">cv. Dabenzi</strain>
    </source>
</reference>
<evidence type="ECO:0000313" key="5">
    <source>
        <dbReference type="Proteomes" id="UP000197138"/>
    </source>
</evidence>
<keyword evidence="2" id="KW-0812">Transmembrane</keyword>
<keyword evidence="2" id="KW-1133">Transmembrane helix</keyword>
<keyword evidence="2" id="KW-0472">Membrane</keyword>
<feature type="region of interest" description="Disordered" evidence="1">
    <location>
        <begin position="85"/>
        <end position="104"/>
    </location>
</feature>
<dbReference type="EMBL" id="MTKT01005369">
    <property type="protein sequence ID" value="OWM67982.1"/>
    <property type="molecule type" value="Genomic_DNA"/>
</dbReference>
<dbReference type="PANTHER" id="PTHR37184">
    <property type="entry name" value="CLAVATA3/ESR (CLE)-RELATED PROTEIN 27"/>
    <property type="match status" value="1"/>
</dbReference>
<protein>
    <submittedName>
        <fullName evidence="3">Uncharacterized protein</fullName>
    </submittedName>
</protein>
<reference evidence="4 6" key="3">
    <citation type="submission" date="2017-11" db="EMBL/GenBank/DDBJ databases">
        <title>De-novo sequencing of pomegranate (Punica granatum L.) genome.</title>
        <authorList>
            <person name="Akparov Z."/>
            <person name="Amiraslanov A."/>
            <person name="Hajiyeva S."/>
            <person name="Abbasov M."/>
            <person name="Kaur K."/>
            <person name="Hamwieh A."/>
            <person name="Solovyev V."/>
            <person name="Salamov A."/>
            <person name="Braich B."/>
            <person name="Kosarev P."/>
            <person name="Mahmoud A."/>
            <person name="Hajiyev E."/>
            <person name="Babayeva S."/>
            <person name="Izzatullayeva V."/>
            <person name="Mammadov A."/>
            <person name="Mammadov A."/>
            <person name="Sharifova S."/>
            <person name="Ojaghi J."/>
            <person name="Eynullazada K."/>
            <person name="Bayramov B."/>
            <person name="Abdulazimova A."/>
            <person name="Shahmuradov I."/>
        </authorList>
    </citation>
    <scope>NUCLEOTIDE SEQUENCE [LARGE SCALE GENOMIC DNA]</scope>
    <source>
        <strain evidence="4">AG2017</strain>
        <strain evidence="6">cv. AG2017</strain>
        <tissue evidence="4">Leaf</tissue>
    </source>
</reference>
<dbReference type="AlphaFoldDB" id="A0A218W7A6"/>